<dbReference type="PANTHER" id="PTHR45947">
    <property type="entry name" value="SULFOQUINOVOSYL TRANSFERASE SQD2"/>
    <property type="match status" value="1"/>
</dbReference>
<evidence type="ECO:0000256" key="2">
    <source>
        <dbReference type="ARBA" id="ARBA00022679"/>
    </source>
</evidence>
<keyword evidence="5" id="KW-1185">Reference proteome</keyword>
<dbReference type="Pfam" id="PF13439">
    <property type="entry name" value="Glyco_transf_4"/>
    <property type="match status" value="1"/>
</dbReference>
<dbReference type="Pfam" id="PF13692">
    <property type="entry name" value="Glyco_trans_1_4"/>
    <property type="match status" value="1"/>
</dbReference>
<dbReference type="SUPFAM" id="SSF53756">
    <property type="entry name" value="UDP-Glycosyltransferase/glycogen phosphorylase"/>
    <property type="match status" value="1"/>
</dbReference>
<comment type="caution">
    <text evidence="4">The sequence shown here is derived from an EMBL/GenBank/DDBJ whole genome shotgun (WGS) entry which is preliminary data.</text>
</comment>
<dbReference type="InterPro" id="IPR028098">
    <property type="entry name" value="Glyco_trans_4-like_N"/>
</dbReference>
<keyword evidence="1" id="KW-0328">Glycosyltransferase</keyword>
<evidence type="ECO:0000259" key="3">
    <source>
        <dbReference type="Pfam" id="PF13439"/>
    </source>
</evidence>
<evidence type="ECO:0000313" key="4">
    <source>
        <dbReference type="EMBL" id="MBP2366340.1"/>
    </source>
</evidence>
<evidence type="ECO:0000256" key="1">
    <source>
        <dbReference type="ARBA" id="ARBA00022676"/>
    </source>
</evidence>
<sequence length="384" mass="40391">MKVLHVIDGLNDGGAERLLACLARSGAGVETLVASLSAPTDATASQARILQEAGLVPSYIGVGRLLERRATAAVAAAVMRSGCDVVHAHLEYSTVLAARAARRTGHPFVSTLHHTVARDSPLRERLKERWALRAAGRAGTSLFVSQASLQAAERLYGRRGADWRVIHNGVDMDGFTPPRHGRRAALPPELGVPAGAPVVAMVAALREPKGHRIAFQAWPAVRAAVPGAVLLVVGEGTEQEQLRAAAPEGVVLAGRRSDVAAILRGAVVALQTSYTEALPTALIEAAACGAAVVATDVGGTREVVQDRITGLLTPPRDARATAAAVVELLTDDPLRSALGAAGRDRVVDLFDHRSWGRRLAGLYHERAGGERHVNENDELADGVR</sequence>
<name>A0ABS4VQZ9_9PSEU</name>
<protein>
    <submittedName>
        <fullName evidence="4">Glycosyltransferase involved in cell wall biosynthesis</fullName>
    </submittedName>
</protein>
<reference evidence="4 5" key="1">
    <citation type="submission" date="2021-03" db="EMBL/GenBank/DDBJ databases">
        <title>Sequencing the genomes of 1000 actinobacteria strains.</title>
        <authorList>
            <person name="Klenk H.-P."/>
        </authorList>
    </citation>
    <scope>NUCLEOTIDE SEQUENCE [LARGE SCALE GENOMIC DNA]</scope>
    <source>
        <strain evidence="4 5">DSM 45256</strain>
    </source>
</reference>
<feature type="domain" description="Glycosyltransferase subfamily 4-like N-terminal" evidence="3">
    <location>
        <begin position="13"/>
        <end position="173"/>
    </location>
</feature>
<dbReference type="RefSeq" id="WP_210026377.1">
    <property type="nucleotide sequence ID" value="NZ_JAGINU010000001.1"/>
</dbReference>
<organism evidence="4 5">
    <name type="scientific">Pseudonocardia parietis</name>
    <dbReference type="NCBI Taxonomy" id="570936"/>
    <lineage>
        <taxon>Bacteria</taxon>
        <taxon>Bacillati</taxon>
        <taxon>Actinomycetota</taxon>
        <taxon>Actinomycetes</taxon>
        <taxon>Pseudonocardiales</taxon>
        <taxon>Pseudonocardiaceae</taxon>
        <taxon>Pseudonocardia</taxon>
    </lineage>
</organism>
<dbReference type="CDD" id="cd03801">
    <property type="entry name" value="GT4_PimA-like"/>
    <property type="match status" value="1"/>
</dbReference>
<dbReference type="Proteomes" id="UP001519295">
    <property type="component" value="Unassembled WGS sequence"/>
</dbReference>
<dbReference type="EMBL" id="JAGINU010000001">
    <property type="protein sequence ID" value="MBP2366340.1"/>
    <property type="molecule type" value="Genomic_DNA"/>
</dbReference>
<gene>
    <name evidence="4" type="ORF">JOF36_002036</name>
</gene>
<dbReference type="Gene3D" id="3.40.50.2000">
    <property type="entry name" value="Glycogen Phosphorylase B"/>
    <property type="match status" value="2"/>
</dbReference>
<keyword evidence="2" id="KW-0808">Transferase</keyword>
<proteinExistence type="predicted"/>
<dbReference type="PANTHER" id="PTHR45947:SF3">
    <property type="entry name" value="SULFOQUINOVOSYL TRANSFERASE SQD2"/>
    <property type="match status" value="1"/>
</dbReference>
<accession>A0ABS4VQZ9</accession>
<dbReference type="InterPro" id="IPR050194">
    <property type="entry name" value="Glycosyltransferase_grp1"/>
</dbReference>
<evidence type="ECO:0000313" key="5">
    <source>
        <dbReference type="Proteomes" id="UP001519295"/>
    </source>
</evidence>